<dbReference type="HOGENOM" id="CLU_1013325_0_0_1"/>
<evidence type="ECO:0000256" key="1">
    <source>
        <dbReference type="SAM" id="MobiDB-lite"/>
    </source>
</evidence>
<organism evidence="2 3">
    <name type="scientific">Oryza rufipogon</name>
    <name type="common">Brownbeard rice</name>
    <name type="synonym">Asian wild rice</name>
    <dbReference type="NCBI Taxonomy" id="4529"/>
    <lineage>
        <taxon>Eukaryota</taxon>
        <taxon>Viridiplantae</taxon>
        <taxon>Streptophyta</taxon>
        <taxon>Embryophyta</taxon>
        <taxon>Tracheophyta</taxon>
        <taxon>Spermatophyta</taxon>
        <taxon>Magnoliopsida</taxon>
        <taxon>Liliopsida</taxon>
        <taxon>Poales</taxon>
        <taxon>Poaceae</taxon>
        <taxon>BOP clade</taxon>
        <taxon>Oryzoideae</taxon>
        <taxon>Oryzeae</taxon>
        <taxon>Oryzinae</taxon>
        <taxon>Oryza</taxon>
    </lineage>
</organism>
<evidence type="ECO:0000313" key="2">
    <source>
        <dbReference type="EnsemblPlants" id="ORUFI08G18390.1"/>
    </source>
</evidence>
<accession>A0A0E0QJP3</accession>
<dbReference type="Gramene" id="ORUFI08G18390.1">
    <property type="protein sequence ID" value="ORUFI08G18390.1"/>
    <property type="gene ID" value="ORUFI08G18390"/>
</dbReference>
<evidence type="ECO:0000313" key="3">
    <source>
        <dbReference type="Proteomes" id="UP000008022"/>
    </source>
</evidence>
<sequence>MGPTCLIPSSFSLPSWPAATCQLRRQRHRFLASEKLRMSTLRCFSISWFNFGEASAHCDTSAVVACSFSCANELLPTASTAGMTSRTTGDVTPGLLDHRGGGRGERRAPQRRNRIGSEHHWYEPFHQPQHTPGGGRCSPLAGYPRHRKITRTTTSCIYLAGPPPRCVGDAATAQLLFTGRWPSRWPSSRRVDDVAAAHAQLARSSVERLQRASGRWKGGSSCRTPSPQHWPPSVTATCLRHMLQVEEKERRGGQEERERGGEIVADMWGLCGSHI</sequence>
<reference evidence="2" key="2">
    <citation type="submission" date="2015-06" db="UniProtKB">
        <authorList>
            <consortium name="EnsemblPlants"/>
        </authorList>
    </citation>
    <scope>IDENTIFICATION</scope>
</reference>
<feature type="compositionally biased region" description="Polar residues" evidence="1">
    <location>
        <begin position="81"/>
        <end position="90"/>
    </location>
</feature>
<dbReference type="OMA" id="RCFSISW"/>
<reference evidence="3" key="1">
    <citation type="submission" date="2013-06" db="EMBL/GenBank/DDBJ databases">
        <authorList>
            <person name="Zhao Q."/>
        </authorList>
    </citation>
    <scope>NUCLEOTIDE SEQUENCE</scope>
    <source>
        <strain evidence="3">cv. W1943</strain>
    </source>
</reference>
<proteinExistence type="predicted"/>
<feature type="compositionally biased region" description="Basic and acidic residues" evidence="1">
    <location>
        <begin position="96"/>
        <end position="108"/>
    </location>
</feature>
<dbReference type="Proteomes" id="UP000008022">
    <property type="component" value="Unassembled WGS sequence"/>
</dbReference>
<name>A0A0E0QJP3_ORYRU</name>
<feature type="region of interest" description="Disordered" evidence="1">
    <location>
        <begin position="81"/>
        <end position="114"/>
    </location>
</feature>
<dbReference type="AlphaFoldDB" id="A0A0E0QJP3"/>
<protein>
    <submittedName>
        <fullName evidence="2">Uncharacterized protein</fullName>
    </submittedName>
</protein>
<keyword evidence="3" id="KW-1185">Reference proteome</keyword>
<dbReference type="EnsemblPlants" id="ORUFI08G18390.1">
    <property type="protein sequence ID" value="ORUFI08G18390.1"/>
    <property type="gene ID" value="ORUFI08G18390"/>
</dbReference>